<dbReference type="Proteomes" id="UP000278440">
    <property type="component" value="Unassembled WGS sequence"/>
</dbReference>
<name>A0A495XTR7_9MICO</name>
<keyword evidence="2" id="KW-1185">Reference proteome</keyword>
<gene>
    <name evidence="1" type="ORF">DFJ68_0396</name>
</gene>
<dbReference type="AlphaFoldDB" id="A0A495XTR7"/>
<proteinExistence type="predicted"/>
<protein>
    <submittedName>
        <fullName evidence="1">Uncharacterized protein</fullName>
    </submittedName>
</protein>
<evidence type="ECO:0000313" key="2">
    <source>
        <dbReference type="Proteomes" id="UP000278440"/>
    </source>
</evidence>
<reference evidence="1 2" key="1">
    <citation type="submission" date="2018-10" db="EMBL/GenBank/DDBJ databases">
        <title>Sequencing the genomes of 1000 actinobacteria strains.</title>
        <authorList>
            <person name="Klenk H.-P."/>
        </authorList>
    </citation>
    <scope>NUCLEOTIDE SEQUENCE [LARGE SCALE GENOMIC DNA]</scope>
    <source>
        <strain evidence="1 2">DSM 44267</strain>
    </source>
</reference>
<organism evidence="1 2">
    <name type="scientific">Terracoccus luteus</name>
    <dbReference type="NCBI Taxonomy" id="53356"/>
    <lineage>
        <taxon>Bacteria</taxon>
        <taxon>Bacillati</taxon>
        <taxon>Actinomycetota</taxon>
        <taxon>Actinomycetes</taxon>
        <taxon>Micrococcales</taxon>
        <taxon>Intrasporangiaceae</taxon>
        <taxon>Terracoccus</taxon>
    </lineage>
</organism>
<accession>A0A495XTR7</accession>
<dbReference type="EMBL" id="RBXT01000001">
    <property type="protein sequence ID" value="RKT76989.1"/>
    <property type="molecule type" value="Genomic_DNA"/>
</dbReference>
<comment type="caution">
    <text evidence="1">The sequence shown here is derived from an EMBL/GenBank/DDBJ whole genome shotgun (WGS) entry which is preliminary data.</text>
</comment>
<dbReference type="OrthoDB" id="9778153at2"/>
<sequence length="285" mass="29685">MSRTPLWSRLVDDAAVFPPGLAPLPRAVADHLDRRPTAHGPFVGPLLVPATAAAEVAALAAADPRTATEPLEVALVLRLATADPLAPLRAAVDVLRDDERVVVTGVELGADPGWQAALDLEVPVALEVGRGEARRAALDEVAAAVDDEADVTVKFRTGATPTWPWPDEATVGRVLDDVVLRGLSIKLTGGLHHVVRADHDGEPQHGLLNVVVAVHEALGGAEADELAGILRERSTELLAGAAARIDDPAAERLRETFVSYGCCGVTDPLGELEALGLLPTGGAQP</sequence>
<evidence type="ECO:0000313" key="1">
    <source>
        <dbReference type="EMBL" id="RKT76989.1"/>
    </source>
</evidence>
<dbReference type="RefSeq" id="WP_121030594.1">
    <property type="nucleotide sequence ID" value="NZ_RBXT01000001.1"/>
</dbReference>